<dbReference type="Gene3D" id="3.10.20.310">
    <property type="entry name" value="membrane protein fhac"/>
    <property type="match status" value="1"/>
</dbReference>
<evidence type="ECO:0000313" key="5">
    <source>
        <dbReference type="EMBL" id="ADI21979.1"/>
    </source>
</evidence>
<dbReference type="GO" id="GO:0016020">
    <property type="term" value="C:membrane"/>
    <property type="evidence" value="ECO:0007669"/>
    <property type="project" value="UniProtKB-SubCell"/>
</dbReference>
<keyword evidence="3" id="KW-0732">Signal</keyword>
<sequence length="576" mass="63974">MHQRLFVVIALLSCWTSTQIGATEPVNQYGNVNCFVFEGLTSFHPEAVRKALLWNPDFQRAVAPSAPLDNLLRTTKAILQTGYLHAGFPQASITVRKSIVQEEILITITEGPRLKAGKIEFAGAEQLNTDQLRQYLITPQAKSTPLAKAKEANQQSMSSPFWQPGEPAPLDPATLQKISRQLKRACRNQGFVFAELDAKVNIDLASGTALLKVTVANEGPIATAQTIQIEGLKNNRREDLLTLLNLEPNSPINQQSLSQWHRQLWESARFTKFAIAPRINDEQVQLEIKLLEYEDAPPLSQPLSEEAKALLRIQQWLSDFSQSSTELVLNYQPTATEANPKIPLQKVKMVLAPKQGLYLEVAGAPNHSYTGHHHFILNSSQLGIYNHQSQQCFLTGGLRIQPSFSIAMVPSFDEATNKTSSDLKLGLGVKSLDEDTIATPFQANLEFAPVVFLRESLKASNKISVSNGQILVKNESLVCHADLQTGKIKRITFPKLPGLQIDFQTGAWQQITKRENVQSTNFENGWQAAKPLETFLQFILNETFWQLESNREKAIVAGRRRAIAELTATALKAAVG</sequence>
<evidence type="ECO:0000256" key="3">
    <source>
        <dbReference type="SAM" id="SignalP"/>
    </source>
</evidence>
<dbReference type="AlphaFoldDB" id="E7C3F5"/>
<dbReference type="EMBL" id="GU567971">
    <property type="protein sequence ID" value="ADI21979.1"/>
    <property type="molecule type" value="Genomic_DNA"/>
</dbReference>
<feature type="signal peptide" evidence="3">
    <location>
        <begin position="1"/>
        <end position="22"/>
    </location>
</feature>
<feature type="domain" description="POTRA" evidence="4">
    <location>
        <begin position="222"/>
        <end position="293"/>
    </location>
</feature>
<dbReference type="InterPro" id="IPR034746">
    <property type="entry name" value="POTRA"/>
</dbReference>
<evidence type="ECO:0000259" key="4">
    <source>
        <dbReference type="PROSITE" id="PS51779"/>
    </source>
</evidence>
<evidence type="ECO:0000256" key="1">
    <source>
        <dbReference type="ARBA" id="ARBA00004370"/>
    </source>
</evidence>
<name>E7C3F5_9BACT</name>
<reference evidence="5" key="1">
    <citation type="submission" date="2010-01" db="EMBL/GenBank/DDBJ databases">
        <title>Genome fragments of uncultured bacteria from the North Pacific subtropical Gyre.</title>
        <authorList>
            <person name="Pham V.D."/>
            <person name="Delong E.F."/>
        </authorList>
    </citation>
    <scope>NUCLEOTIDE SEQUENCE</scope>
</reference>
<proteinExistence type="predicted"/>
<organism evidence="5">
    <name type="scientific">uncultured Planctomycetales bacterium HF0130_29M04</name>
    <dbReference type="NCBI Taxonomy" id="723552"/>
    <lineage>
        <taxon>Bacteria</taxon>
        <taxon>Pseudomonadati</taxon>
        <taxon>Planctomycetota</taxon>
        <taxon>Planctomycetia</taxon>
        <taxon>Planctomycetales</taxon>
        <taxon>environmental samples</taxon>
    </lineage>
</organism>
<keyword evidence="2" id="KW-0472">Membrane</keyword>
<accession>E7C3F5</accession>
<comment type="subcellular location">
    <subcellularLocation>
        <location evidence="1">Membrane</location>
    </subcellularLocation>
</comment>
<feature type="chain" id="PRO_5003216185" description="POTRA domain-containing protein" evidence="3">
    <location>
        <begin position="23"/>
        <end position="576"/>
    </location>
</feature>
<evidence type="ECO:0000256" key="2">
    <source>
        <dbReference type="ARBA" id="ARBA00023136"/>
    </source>
</evidence>
<dbReference type="PROSITE" id="PS51779">
    <property type="entry name" value="POTRA"/>
    <property type="match status" value="1"/>
</dbReference>
<feature type="non-terminal residue" evidence="5">
    <location>
        <position position="576"/>
    </location>
</feature>
<protein>
    <recommendedName>
        <fullName evidence="4">POTRA domain-containing protein</fullName>
    </recommendedName>
</protein>